<evidence type="ECO:0000256" key="1">
    <source>
        <dbReference type="SAM" id="Phobius"/>
    </source>
</evidence>
<protein>
    <submittedName>
        <fullName evidence="2">Uncharacterized protein</fullName>
    </submittedName>
</protein>
<evidence type="ECO:0000313" key="3">
    <source>
        <dbReference type="Proteomes" id="UP000244867"/>
    </source>
</evidence>
<keyword evidence="1" id="KW-0472">Membrane</keyword>
<keyword evidence="1" id="KW-0812">Transmembrane</keyword>
<dbReference type="Proteomes" id="UP000244867">
    <property type="component" value="Unassembled WGS sequence"/>
</dbReference>
<dbReference type="EMBL" id="PYXZ01000006">
    <property type="protein sequence ID" value="PUA80497.1"/>
    <property type="molecule type" value="Genomic_DNA"/>
</dbReference>
<reference evidence="2 3" key="1">
    <citation type="submission" date="2018-03" db="EMBL/GenBank/DDBJ databases">
        <authorList>
            <person name="Keele B.F."/>
        </authorList>
    </citation>
    <scope>NUCLEOTIDE SEQUENCE [LARGE SCALE GENOMIC DNA]</scope>
    <source>
        <strain evidence="2 3">IB-3</strain>
    </source>
</reference>
<gene>
    <name evidence="2" type="ORF">C7S10_14675</name>
</gene>
<feature type="transmembrane region" description="Helical" evidence="1">
    <location>
        <begin position="73"/>
        <end position="90"/>
    </location>
</feature>
<accession>A0A2R7YVQ9</accession>
<name>A0A2R7YVQ9_9ACTN</name>
<dbReference type="AlphaFoldDB" id="A0A2R7YVQ9"/>
<comment type="caution">
    <text evidence="2">The sequence shown here is derived from an EMBL/GenBank/DDBJ whole genome shotgun (WGS) entry which is preliminary data.</text>
</comment>
<organism evidence="2 3">
    <name type="scientific">Nocardioides currus</name>
    <dbReference type="NCBI Taxonomy" id="2133958"/>
    <lineage>
        <taxon>Bacteria</taxon>
        <taxon>Bacillati</taxon>
        <taxon>Actinomycetota</taxon>
        <taxon>Actinomycetes</taxon>
        <taxon>Propionibacteriales</taxon>
        <taxon>Nocardioidaceae</taxon>
        <taxon>Nocardioides</taxon>
    </lineage>
</organism>
<proteinExistence type="predicted"/>
<sequence length="96" mass="10443">MRARIAQLVWLVCVLCALALALGALLVALKANPDNELVQFIKDAASYVDLGVFDRNEGVLKFDGDNAATKNALVNWGLGAVVWLIIGRILDRIIRP</sequence>
<evidence type="ECO:0000313" key="2">
    <source>
        <dbReference type="EMBL" id="PUA80497.1"/>
    </source>
</evidence>
<keyword evidence="3" id="KW-1185">Reference proteome</keyword>
<dbReference type="OrthoDB" id="3828130at2"/>
<keyword evidence="1" id="KW-1133">Transmembrane helix</keyword>